<evidence type="ECO:0000256" key="2">
    <source>
        <dbReference type="ARBA" id="ARBA00006181"/>
    </source>
</evidence>
<organism evidence="5 6">
    <name type="scientific">Polytolypa hystricis (strain UAMH7299)</name>
    <dbReference type="NCBI Taxonomy" id="1447883"/>
    <lineage>
        <taxon>Eukaryota</taxon>
        <taxon>Fungi</taxon>
        <taxon>Dikarya</taxon>
        <taxon>Ascomycota</taxon>
        <taxon>Pezizomycotina</taxon>
        <taxon>Eurotiomycetes</taxon>
        <taxon>Eurotiomycetidae</taxon>
        <taxon>Onygenales</taxon>
        <taxon>Onygenales incertae sedis</taxon>
        <taxon>Polytolypa</taxon>
    </lineage>
</organism>
<comment type="similarity">
    <text evidence="2">Belongs to the eukaryotic/archaeal RNase P protein component 1 family.</text>
</comment>
<evidence type="ECO:0000256" key="1">
    <source>
        <dbReference type="ARBA" id="ARBA00004123"/>
    </source>
</evidence>
<accession>A0A2B7YEE9</accession>
<evidence type="ECO:0000313" key="5">
    <source>
        <dbReference type="EMBL" id="PGH19570.1"/>
    </source>
</evidence>
<dbReference type="SUPFAM" id="SSF101744">
    <property type="entry name" value="Rof/RNase P subunit-like"/>
    <property type="match status" value="1"/>
</dbReference>
<dbReference type="GO" id="GO:0033204">
    <property type="term" value="F:ribonuclease P RNA binding"/>
    <property type="evidence" value="ECO:0007669"/>
    <property type="project" value="InterPro"/>
</dbReference>
<dbReference type="PANTHER" id="PTHR13348:SF0">
    <property type="entry name" value="RIBONUCLEASE P PROTEIN SUBUNIT P29"/>
    <property type="match status" value="1"/>
</dbReference>
<dbReference type="InterPro" id="IPR016848">
    <property type="entry name" value="RNase_P/MRP_Rpp29-subunit"/>
</dbReference>
<evidence type="ECO:0000256" key="4">
    <source>
        <dbReference type="SAM" id="MobiDB-lite"/>
    </source>
</evidence>
<dbReference type="GO" id="GO:0000172">
    <property type="term" value="C:ribonuclease MRP complex"/>
    <property type="evidence" value="ECO:0007669"/>
    <property type="project" value="InterPro"/>
</dbReference>
<comment type="caution">
    <text evidence="5">The sequence shown here is derived from an EMBL/GenBank/DDBJ whole genome shotgun (WGS) entry which is preliminary data.</text>
</comment>
<dbReference type="OrthoDB" id="124041at2759"/>
<dbReference type="GO" id="GO:0006364">
    <property type="term" value="P:rRNA processing"/>
    <property type="evidence" value="ECO:0007669"/>
    <property type="project" value="TreeGrafter"/>
</dbReference>
<dbReference type="PANTHER" id="PTHR13348">
    <property type="entry name" value="RIBONUCLEASE P SUBUNIT P29"/>
    <property type="match status" value="1"/>
</dbReference>
<feature type="compositionally biased region" description="Polar residues" evidence="4">
    <location>
        <begin position="188"/>
        <end position="200"/>
    </location>
</feature>
<evidence type="ECO:0000313" key="6">
    <source>
        <dbReference type="Proteomes" id="UP000224634"/>
    </source>
</evidence>
<dbReference type="Pfam" id="PF01868">
    <property type="entry name" value="RNase_P-MRP_p29"/>
    <property type="match status" value="1"/>
</dbReference>
<dbReference type="AlphaFoldDB" id="A0A2B7YEE9"/>
<dbReference type="InterPro" id="IPR036980">
    <property type="entry name" value="RNase_P/MRP_Rpp29_sf"/>
</dbReference>
<dbReference type="EMBL" id="PDNA01000046">
    <property type="protein sequence ID" value="PGH19570.1"/>
    <property type="molecule type" value="Genomic_DNA"/>
</dbReference>
<dbReference type="GO" id="GO:0030677">
    <property type="term" value="C:ribonuclease P complex"/>
    <property type="evidence" value="ECO:0007669"/>
    <property type="project" value="InterPro"/>
</dbReference>
<keyword evidence="3" id="KW-0539">Nucleus</keyword>
<gene>
    <name evidence="5" type="ORF">AJ80_03906</name>
</gene>
<dbReference type="GO" id="GO:0001682">
    <property type="term" value="P:tRNA 5'-leader removal"/>
    <property type="evidence" value="ECO:0007669"/>
    <property type="project" value="InterPro"/>
</dbReference>
<sequence length="200" mass="22776">MASSGLPASAQSHMAHQLLSRAHSPDTTAKLFTERVKNRPLFLRPTSPTPEDNRARRRLHRLRKKEYFLRKQKPQPFSAREKRKTGIHKLRKEEIKYDVFKGLHKMWVNYMHGVLGLNQDKKNQGKVTALSHGPMLASADFHGAELEVVRSRCVSRVGVKGIVVRDSKFSFVIVTEKNESKSNDSKRTYSVQVSGPSRST</sequence>
<feature type="region of interest" description="Disordered" evidence="4">
    <location>
        <begin position="180"/>
        <end position="200"/>
    </location>
</feature>
<dbReference type="Gene3D" id="2.30.30.210">
    <property type="entry name" value="Ribonuclease P/MRP, subunit p29"/>
    <property type="match status" value="1"/>
</dbReference>
<keyword evidence="3" id="KW-0819">tRNA processing</keyword>
<comment type="subcellular location">
    <subcellularLocation>
        <location evidence="1">Nucleus</location>
    </subcellularLocation>
</comment>
<keyword evidence="6" id="KW-1185">Reference proteome</keyword>
<dbReference type="InterPro" id="IPR002730">
    <property type="entry name" value="Rpp29/RNP1"/>
</dbReference>
<dbReference type="PIRSF" id="PIRSF027081">
    <property type="entry name" value="RNase_P/MRP_p29_subunit"/>
    <property type="match status" value="1"/>
</dbReference>
<name>A0A2B7YEE9_POLH7</name>
<proteinExistence type="inferred from homology"/>
<dbReference type="InterPro" id="IPR023534">
    <property type="entry name" value="Rof/RNase_P-like"/>
</dbReference>
<dbReference type="GO" id="GO:0005634">
    <property type="term" value="C:nucleus"/>
    <property type="evidence" value="ECO:0007669"/>
    <property type="project" value="UniProtKB-SubCell"/>
</dbReference>
<protein>
    <recommendedName>
        <fullName evidence="3">Ribonuclease P protein subunit</fullName>
    </recommendedName>
</protein>
<evidence type="ECO:0000256" key="3">
    <source>
        <dbReference type="PIRNR" id="PIRNR027081"/>
    </source>
</evidence>
<dbReference type="Proteomes" id="UP000224634">
    <property type="component" value="Unassembled WGS sequence"/>
</dbReference>
<reference evidence="5 6" key="1">
    <citation type="submission" date="2017-10" db="EMBL/GenBank/DDBJ databases">
        <title>Comparative genomics in systemic dimorphic fungi from Ajellomycetaceae.</title>
        <authorList>
            <person name="Munoz J.F."/>
            <person name="Mcewen J.G."/>
            <person name="Clay O.K."/>
            <person name="Cuomo C.A."/>
        </authorList>
    </citation>
    <scope>NUCLEOTIDE SEQUENCE [LARGE SCALE GENOMIC DNA]</scope>
    <source>
        <strain evidence="5 6">UAMH7299</strain>
    </source>
</reference>
<dbReference type="STRING" id="1447883.A0A2B7YEE9"/>
<feature type="region of interest" description="Disordered" evidence="4">
    <location>
        <begin position="1"/>
        <end position="26"/>
    </location>
</feature>